<dbReference type="InParanoid" id="A0A1V9XZL9"/>
<dbReference type="STRING" id="418985.A0A1V9XZL9"/>
<dbReference type="InterPro" id="IPR029033">
    <property type="entry name" value="His_PPase_superfam"/>
</dbReference>
<dbReference type="Gene3D" id="3.40.50.1240">
    <property type="entry name" value="Phosphoglycerate mutase-like"/>
    <property type="match status" value="1"/>
</dbReference>
<dbReference type="FunCoup" id="A0A1V9XZL9">
    <property type="interactions" value="474"/>
</dbReference>
<dbReference type="CDD" id="cd07061">
    <property type="entry name" value="HP_HAP_like"/>
    <property type="match status" value="1"/>
</dbReference>
<dbReference type="OrthoDB" id="6413031at2759"/>
<dbReference type="GO" id="GO:0016791">
    <property type="term" value="F:phosphatase activity"/>
    <property type="evidence" value="ECO:0007669"/>
    <property type="project" value="TreeGrafter"/>
</dbReference>
<dbReference type="SUPFAM" id="SSF53254">
    <property type="entry name" value="Phosphoglycerate mutase-like"/>
    <property type="match status" value="1"/>
</dbReference>
<evidence type="ECO:0000313" key="3">
    <source>
        <dbReference type="Proteomes" id="UP000192247"/>
    </source>
</evidence>
<dbReference type="Proteomes" id="UP000192247">
    <property type="component" value="Unassembled WGS sequence"/>
</dbReference>
<name>A0A1V9XZL9_9ACAR</name>
<dbReference type="PANTHER" id="PTHR11567">
    <property type="entry name" value="ACID PHOSPHATASE-RELATED"/>
    <property type="match status" value="1"/>
</dbReference>
<dbReference type="InterPro" id="IPR050645">
    <property type="entry name" value="Histidine_acid_phosphatase"/>
</dbReference>
<organism evidence="2 3">
    <name type="scientific">Tropilaelaps mercedesae</name>
    <dbReference type="NCBI Taxonomy" id="418985"/>
    <lineage>
        <taxon>Eukaryota</taxon>
        <taxon>Metazoa</taxon>
        <taxon>Ecdysozoa</taxon>
        <taxon>Arthropoda</taxon>
        <taxon>Chelicerata</taxon>
        <taxon>Arachnida</taxon>
        <taxon>Acari</taxon>
        <taxon>Parasitiformes</taxon>
        <taxon>Mesostigmata</taxon>
        <taxon>Gamasina</taxon>
        <taxon>Dermanyssoidea</taxon>
        <taxon>Laelapidae</taxon>
        <taxon>Tropilaelaps</taxon>
    </lineage>
</organism>
<reference evidence="2 3" key="1">
    <citation type="journal article" date="2017" name="Gigascience">
        <title>Draft genome of the honey bee ectoparasitic mite, Tropilaelaps mercedesae, is shaped by the parasitic life history.</title>
        <authorList>
            <person name="Dong X."/>
            <person name="Armstrong S.D."/>
            <person name="Xia D."/>
            <person name="Makepeace B.L."/>
            <person name="Darby A.C."/>
            <person name="Kadowaki T."/>
        </authorList>
    </citation>
    <scope>NUCLEOTIDE SEQUENCE [LARGE SCALE GENOMIC DNA]</scope>
    <source>
        <strain evidence="2">Wuxi-XJTLU</strain>
    </source>
</reference>
<keyword evidence="3" id="KW-1185">Reference proteome</keyword>
<sequence length="454" mass="51678">MDEFGDWRQLVTGMREGSGDADQNGNKTREKQKLRAKALPSVRTSDRVVSLRVLLLGIATRLVNALDNAMSYVAISVFLLAAHMVRDADLLSIPQAETEVLEKTPNTLRQVHVFFRHGERMPTSLYPTGPNKPSDFKDGLGRITIRGKKDLYAMGEQLRKRYERFLTGDTNEIKARSSGRDRCLESMQTMLAALYKPETERKFRPELDWQPVPIATMPVDIDGMLYEDATCRKDDEAVETLRVTGEGKDVMEKYKDLMEKLQENSGKKMNDWVSVRDLLDTLRIEKSLGLQTPSWADEPTLNEMQECAKYTTLLNFKQDERIRFRAGLLLKDISMHFDDVVNNAPKHKIYAYASHDVLVSAYLSAFDAFNGFAVPSSAAVLIELHEDEPGQYRVQTFFRNNTDTGAIEPVHVAGCKENGCWLAVWKDKVSRFIPSDWREECGEPPLPVKVYDFH</sequence>
<dbReference type="PANTHER" id="PTHR11567:SF210">
    <property type="entry name" value="ACID PHOSPHATASE 5-RELATED"/>
    <property type="match status" value="1"/>
</dbReference>
<gene>
    <name evidence="2" type="ORF">BIW11_06078</name>
</gene>
<protein>
    <submittedName>
        <fullName evidence="2">Lysosomal acid phosphatase-like</fullName>
    </submittedName>
</protein>
<dbReference type="EMBL" id="MNPL01001648">
    <property type="protein sequence ID" value="OQR78936.1"/>
    <property type="molecule type" value="Genomic_DNA"/>
</dbReference>
<evidence type="ECO:0000313" key="2">
    <source>
        <dbReference type="EMBL" id="OQR78936.1"/>
    </source>
</evidence>
<proteinExistence type="inferred from homology"/>
<evidence type="ECO:0000256" key="1">
    <source>
        <dbReference type="ARBA" id="ARBA00005375"/>
    </source>
</evidence>
<dbReference type="AlphaFoldDB" id="A0A1V9XZL9"/>
<accession>A0A1V9XZL9</accession>
<comment type="similarity">
    <text evidence="1">Belongs to the histidine acid phosphatase family.</text>
</comment>
<dbReference type="InterPro" id="IPR000560">
    <property type="entry name" value="His_Pase_clade-2"/>
</dbReference>
<dbReference type="Pfam" id="PF00328">
    <property type="entry name" value="His_Phos_2"/>
    <property type="match status" value="1"/>
</dbReference>
<comment type="caution">
    <text evidence="2">The sequence shown here is derived from an EMBL/GenBank/DDBJ whole genome shotgun (WGS) entry which is preliminary data.</text>
</comment>